<proteinExistence type="inferred from homology"/>
<evidence type="ECO:0000256" key="9">
    <source>
        <dbReference type="ARBA" id="ARBA00023069"/>
    </source>
</evidence>
<dbReference type="GO" id="GO:0045184">
    <property type="term" value="P:establishment of protein localization"/>
    <property type="evidence" value="ECO:0007669"/>
    <property type="project" value="TreeGrafter"/>
</dbReference>
<dbReference type="GO" id="GO:0097541">
    <property type="term" value="C:axonemal basal plate"/>
    <property type="evidence" value="ECO:0007669"/>
    <property type="project" value="TreeGrafter"/>
</dbReference>
<dbReference type="PANTHER" id="PTHR13667">
    <property type="entry name" value="HOMOLOC-13"/>
    <property type="match status" value="1"/>
</dbReference>
<comment type="subcellular location">
    <subcellularLocation>
        <location evidence="1">Cell membrane</location>
    </subcellularLocation>
    <subcellularLocation>
        <location evidence="2">Cytoplasm</location>
        <location evidence="2">Cytoskeleton</location>
        <location evidence="2">Cilium axoneme</location>
    </subcellularLocation>
</comment>
<evidence type="ECO:0000256" key="4">
    <source>
        <dbReference type="ARBA" id="ARBA00022475"/>
    </source>
</evidence>
<evidence type="ECO:0000256" key="11">
    <source>
        <dbReference type="ARBA" id="ARBA00023212"/>
    </source>
</evidence>
<dbReference type="InterPro" id="IPR024511">
    <property type="entry name" value="Frtz"/>
</dbReference>
<organism evidence="13 14">
    <name type="scientific">Lates japonicus</name>
    <name type="common">Japanese lates</name>
    <dbReference type="NCBI Taxonomy" id="270547"/>
    <lineage>
        <taxon>Eukaryota</taxon>
        <taxon>Metazoa</taxon>
        <taxon>Chordata</taxon>
        <taxon>Craniata</taxon>
        <taxon>Vertebrata</taxon>
        <taxon>Euteleostomi</taxon>
        <taxon>Actinopterygii</taxon>
        <taxon>Neopterygii</taxon>
        <taxon>Teleostei</taxon>
        <taxon>Neoteleostei</taxon>
        <taxon>Acanthomorphata</taxon>
        <taxon>Carangaria</taxon>
        <taxon>Carangaria incertae sedis</taxon>
        <taxon>Centropomidae</taxon>
        <taxon>Lates</taxon>
    </lineage>
</organism>
<evidence type="ECO:0000256" key="3">
    <source>
        <dbReference type="ARBA" id="ARBA00006059"/>
    </source>
</evidence>
<dbReference type="Proteomes" id="UP001279410">
    <property type="component" value="Unassembled WGS sequence"/>
</dbReference>
<keyword evidence="12" id="KW-0966">Cell projection</keyword>
<evidence type="ECO:0000256" key="2">
    <source>
        <dbReference type="ARBA" id="ARBA00004430"/>
    </source>
</evidence>
<sequence>MAGALAEGTDGSQGSCTAWLLLWPGQEALGIWAMDWSTMGDLALVLPGPELSCQPPAEAGARYSVGLLGQTHFRLLAQLEAALGVFYAPPAPLSDTVILEYRDPISKYARRFFHHSDKGEVVLADVAKRKANEIEAQAIAGNGGGYDNLSTTHRHTSF</sequence>
<evidence type="ECO:0000256" key="7">
    <source>
        <dbReference type="ARBA" id="ARBA00022737"/>
    </source>
</evidence>
<evidence type="ECO:0000256" key="8">
    <source>
        <dbReference type="ARBA" id="ARBA00022794"/>
    </source>
</evidence>
<evidence type="ECO:0000256" key="6">
    <source>
        <dbReference type="ARBA" id="ARBA00022574"/>
    </source>
</evidence>
<gene>
    <name evidence="13" type="ORF">AKAME5_002093600</name>
</gene>
<dbReference type="EMBL" id="BRZM01000255">
    <property type="protein sequence ID" value="GLD69622.1"/>
    <property type="molecule type" value="Genomic_DNA"/>
</dbReference>
<evidence type="ECO:0000256" key="12">
    <source>
        <dbReference type="ARBA" id="ARBA00023273"/>
    </source>
</evidence>
<keyword evidence="8" id="KW-0970">Cilium biogenesis/degradation</keyword>
<evidence type="ECO:0000256" key="10">
    <source>
        <dbReference type="ARBA" id="ARBA00023136"/>
    </source>
</evidence>
<keyword evidence="11" id="KW-0206">Cytoskeleton</keyword>
<keyword evidence="9" id="KW-0969">Cilium</keyword>
<keyword evidence="14" id="KW-1185">Reference proteome</keyword>
<dbReference type="AlphaFoldDB" id="A0AAD3ND31"/>
<dbReference type="GO" id="GO:0005886">
    <property type="term" value="C:plasma membrane"/>
    <property type="evidence" value="ECO:0007669"/>
    <property type="project" value="UniProtKB-SubCell"/>
</dbReference>
<comment type="similarity">
    <text evidence="3">Belongs to the WD repeat fritz family.</text>
</comment>
<evidence type="ECO:0000313" key="14">
    <source>
        <dbReference type="Proteomes" id="UP001279410"/>
    </source>
</evidence>
<dbReference type="GO" id="GO:0007399">
    <property type="term" value="P:nervous system development"/>
    <property type="evidence" value="ECO:0007669"/>
    <property type="project" value="TreeGrafter"/>
</dbReference>
<evidence type="ECO:0000256" key="5">
    <source>
        <dbReference type="ARBA" id="ARBA00022490"/>
    </source>
</evidence>
<evidence type="ECO:0000313" key="13">
    <source>
        <dbReference type="EMBL" id="GLD69622.1"/>
    </source>
</evidence>
<name>A0AAD3ND31_LATJO</name>
<keyword evidence="10" id="KW-0472">Membrane</keyword>
<keyword evidence="4" id="KW-1003">Cell membrane</keyword>
<keyword evidence="5" id="KW-0963">Cytoplasm</keyword>
<keyword evidence="7" id="KW-0677">Repeat</keyword>
<dbReference type="GO" id="GO:0044782">
    <property type="term" value="P:cilium organization"/>
    <property type="evidence" value="ECO:0007669"/>
    <property type="project" value="TreeGrafter"/>
</dbReference>
<dbReference type="Pfam" id="PF11768">
    <property type="entry name" value="Frtz"/>
    <property type="match status" value="1"/>
</dbReference>
<keyword evidence="6" id="KW-0853">WD repeat</keyword>
<reference evidence="13" key="1">
    <citation type="submission" date="2022-08" db="EMBL/GenBank/DDBJ databases">
        <title>Genome sequencing of akame (Lates japonicus).</title>
        <authorList>
            <person name="Hashiguchi Y."/>
            <person name="Takahashi H."/>
        </authorList>
    </citation>
    <scope>NUCLEOTIDE SEQUENCE</scope>
    <source>
        <strain evidence="13">Kochi</strain>
    </source>
</reference>
<comment type="caution">
    <text evidence="13">The sequence shown here is derived from an EMBL/GenBank/DDBJ whole genome shotgun (WGS) entry which is preliminary data.</text>
</comment>
<evidence type="ECO:0000256" key="1">
    <source>
        <dbReference type="ARBA" id="ARBA00004236"/>
    </source>
</evidence>
<dbReference type="PANTHER" id="PTHR13667:SF5">
    <property type="entry name" value="WD REPEAT-CONTAINING AND PLANAR CELL POLARITY EFFECTOR PROTEIN FRITZ HOMOLOG"/>
    <property type="match status" value="1"/>
</dbReference>
<protein>
    <submittedName>
        <fullName evidence="13">WD repeat-containing and planar cell polarity effector protein fritz homolog isoform X1</fullName>
    </submittedName>
</protein>
<accession>A0AAD3ND31</accession>